<keyword evidence="3" id="KW-1185">Reference proteome</keyword>
<comment type="caution">
    <text evidence="2">The sequence shown here is derived from an EMBL/GenBank/DDBJ whole genome shotgun (WGS) entry which is preliminary data.</text>
</comment>
<protein>
    <submittedName>
        <fullName evidence="2">Uncharacterized protein</fullName>
    </submittedName>
</protein>
<accession>A0ABQ7EIZ2</accession>
<organism evidence="2 3">
    <name type="scientific">Brassica cretica</name>
    <name type="common">Mustard</name>
    <dbReference type="NCBI Taxonomy" id="69181"/>
    <lineage>
        <taxon>Eukaryota</taxon>
        <taxon>Viridiplantae</taxon>
        <taxon>Streptophyta</taxon>
        <taxon>Embryophyta</taxon>
        <taxon>Tracheophyta</taxon>
        <taxon>Spermatophyta</taxon>
        <taxon>Magnoliopsida</taxon>
        <taxon>eudicotyledons</taxon>
        <taxon>Gunneridae</taxon>
        <taxon>Pentapetalae</taxon>
        <taxon>rosids</taxon>
        <taxon>malvids</taxon>
        <taxon>Brassicales</taxon>
        <taxon>Brassicaceae</taxon>
        <taxon>Brassiceae</taxon>
        <taxon>Brassica</taxon>
    </lineage>
</organism>
<sequence>MNIGQVRRVRRGVKAAGSPTRVAKLGRDGDVGLTRGRARGIVYTHTRRDSCIDSLTRGEGCGESYPRARRQTASTV</sequence>
<dbReference type="Proteomes" id="UP000266723">
    <property type="component" value="Unassembled WGS sequence"/>
</dbReference>
<dbReference type="EMBL" id="QGKV02000299">
    <property type="protein sequence ID" value="KAF3597213.1"/>
    <property type="molecule type" value="Genomic_DNA"/>
</dbReference>
<reference evidence="2 3" key="1">
    <citation type="journal article" date="2020" name="BMC Genomics">
        <title>Intraspecific diversification of the crop wild relative Brassica cretica Lam. using demographic model selection.</title>
        <authorList>
            <person name="Kioukis A."/>
            <person name="Michalopoulou V.A."/>
            <person name="Briers L."/>
            <person name="Pirintsos S."/>
            <person name="Studholme D.J."/>
            <person name="Pavlidis P."/>
            <person name="Sarris P.F."/>
        </authorList>
    </citation>
    <scope>NUCLEOTIDE SEQUENCE [LARGE SCALE GENOMIC DNA]</scope>
    <source>
        <strain evidence="3">cv. PFS-1207/04</strain>
    </source>
</reference>
<gene>
    <name evidence="2" type="ORF">DY000_02025238</name>
</gene>
<evidence type="ECO:0000313" key="2">
    <source>
        <dbReference type="EMBL" id="KAF3597213.1"/>
    </source>
</evidence>
<proteinExistence type="predicted"/>
<evidence type="ECO:0000313" key="3">
    <source>
        <dbReference type="Proteomes" id="UP000266723"/>
    </source>
</evidence>
<name>A0ABQ7EIZ2_BRACR</name>
<feature type="region of interest" description="Disordered" evidence="1">
    <location>
        <begin position="1"/>
        <end position="20"/>
    </location>
</feature>
<evidence type="ECO:0000256" key="1">
    <source>
        <dbReference type="SAM" id="MobiDB-lite"/>
    </source>
</evidence>